<dbReference type="Proteomes" id="UP000032452">
    <property type="component" value="Unassembled WGS sequence"/>
</dbReference>
<name>A0A0D8ZU32_9CYAN</name>
<accession>A0A0D8ZU32</accession>
<protein>
    <submittedName>
        <fullName evidence="1">Uncharacterized protein</fullName>
    </submittedName>
</protein>
<organism evidence="1 2">
    <name type="scientific">Aliterella atlantica CENA595</name>
    <dbReference type="NCBI Taxonomy" id="1618023"/>
    <lineage>
        <taxon>Bacteria</taxon>
        <taxon>Bacillati</taxon>
        <taxon>Cyanobacteriota</taxon>
        <taxon>Cyanophyceae</taxon>
        <taxon>Chroococcidiopsidales</taxon>
        <taxon>Aliterellaceae</taxon>
        <taxon>Aliterella</taxon>
    </lineage>
</organism>
<proteinExistence type="predicted"/>
<evidence type="ECO:0000313" key="1">
    <source>
        <dbReference type="EMBL" id="KJH70746.1"/>
    </source>
</evidence>
<dbReference type="AlphaFoldDB" id="A0A0D8ZU32"/>
<comment type="caution">
    <text evidence="1">The sequence shown here is derived from an EMBL/GenBank/DDBJ whole genome shotgun (WGS) entry which is preliminary data.</text>
</comment>
<dbReference type="EMBL" id="JYON01000018">
    <property type="protein sequence ID" value="KJH70746.1"/>
    <property type="molecule type" value="Genomic_DNA"/>
</dbReference>
<keyword evidence="2" id="KW-1185">Reference proteome</keyword>
<sequence length="191" mass="22100">MANFKQRLSTFFESDIFVLHEDEVDTFLSNYPPEEVVECLTNKLKLLSVFRDGDEAWRLGRIFCYISSKYSADTQVYSLLNTSTLFNRESMMHFLSGYWYGDSNADLEIVVKIAEEVVDAIANTDNVKCIQNLILVAIEAVSVAYSYNEQSFKDNRNLDKQIKEKTTIFKKYVLEVVPTSTHYQLLLNIKE</sequence>
<dbReference type="RefSeq" id="WP_045055690.1">
    <property type="nucleotide sequence ID" value="NZ_CAWMDP010000005.1"/>
</dbReference>
<reference evidence="1 2" key="1">
    <citation type="submission" date="2015-02" db="EMBL/GenBank/DDBJ databases">
        <title>Draft genome of a novel marine cyanobacterium (Chroococcales) isolated from South Atlantic Ocean.</title>
        <authorList>
            <person name="Rigonato J."/>
            <person name="Alvarenga D.O."/>
            <person name="Branco L.H."/>
            <person name="Varani A.M."/>
            <person name="Brandini F.P."/>
            <person name="Fiore M.F."/>
        </authorList>
    </citation>
    <scope>NUCLEOTIDE SEQUENCE [LARGE SCALE GENOMIC DNA]</scope>
    <source>
        <strain evidence="1 2">CENA595</strain>
    </source>
</reference>
<gene>
    <name evidence="1" type="ORF">UH38_16035</name>
</gene>
<evidence type="ECO:0000313" key="2">
    <source>
        <dbReference type="Proteomes" id="UP000032452"/>
    </source>
</evidence>